<keyword evidence="2" id="KW-0547">Nucleotide-binding</keyword>
<dbReference type="SUPFAM" id="SSF52540">
    <property type="entry name" value="P-loop containing nucleoside triphosphate hydrolases"/>
    <property type="match status" value="1"/>
</dbReference>
<dbReference type="Pfam" id="PF21445">
    <property type="entry name" value="ADDB_N"/>
    <property type="match status" value="1"/>
</dbReference>
<evidence type="ECO:0000256" key="2">
    <source>
        <dbReference type="ARBA" id="ARBA00022741"/>
    </source>
</evidence>
<evidence type="ECO:0000256" key="4">
    <source>
        <dbReference type="ARBA" id="ARBA00022801"/>
    </source>
</evidence>
<protein>
    <submittedName>
        <fullName evidence="11">ATP-dependent helicase/deoxyribonuclease subunit B</fullName>
        <ecNumber evidence="11">3.1.-.-</ecNumber>
    </submittedName>
</protein>
<dbReference type="GO" id="GO:0006281">
    <property type="term" value="P:DNA repair"/>
    <property type="evidence" value="ECO:0007669"/>
    <property type="project" value="UniProtKB-KW"/>
</dbReference>
<reference evidence="11" key="1">
    <citation type="submission" date="2015-09" db="EMBL/GenBank/DDBJ databases">
        <authorList>
            <consortium name="Pathogen Informatics"/>
        </authorList>
    </citation>
    <scope>NUCLEOTIDE SEQUENCE</scope>
    <source>
        <strain evidence="11">2789STDY5834896</strain>
    </source>
</reference>
<proteinExistence type="predicted"/>
<evidence type="ECO:0000256" key="6">
    <source>
        <dbReference type="ARBA" id="ARBA00022839"/>
    </source>
</evidence>
<dbReference type="GO" id="GO:0004527">
    <property type="term" value="F:exonuclease activity"/>
    <property type="evidence" value="ECO:0007669"/>
    <property type="project" value="UniProtKB-KW"/>
</dbReference>
<keyword evidence="6" id="KW-0269">Exonuclease</keyword>
<keyword evidence="4 11" id="KW-0378">Hydrolase</keyword>
<keyword evidence="9" id="KW-0234">DNA repair</keyword>
<accession>A0A1C6HQS7</accession>
<dbReference type="GO" id="GO:0006310">
    <property type="term" value="P:DNA recombination"/>
    <property type="evidence" value="ECO:0007669"/>
    <property type="project" value="TreeGrafter"/>
</dbReference>
<evidence type="ECO:0000256" key="5">
    <source>
        <dbReference type="ARBA" id="ARBA00022806"/>
    </source>
</evidence>
<organism evidence="11">
    <name type="scientific">uncultured Anaerotruncus sp</name>
    <dbReference type="NCBI Taxonomy" id="905011"/>
    <lineage>
        <taxon>Bacteria</taxon>
        <taxon>Bacillati</taxon>
        <taxon>Bacillota</taxon>
        <taxon>Clostridia</taxon>
        <taxon>Eubacteriales</taxon>
        <taxon>Oscillospiraceae</taxon>
        <taxon>Anaerotruncus</taxon>
        <taxon>environmental samples</taxon>
    </lineage>
</organism>
<dbReference type="Gene3D" id="3.40.50.300">
    <property type="entry name" value="P-loop containing nucleotide triphosphate hydrolases"/>
    <property type="match status" value="4"/>
</dbReference>
<dbReference type="Pfam" id="PF13361">
    <property type="entry name" value="UvrD_C"/>
    <property type="match status" value="1"/>
</dbReference>
<dbReference type="InterPro" id="IPR027417">
    <property type="entry name" value="P-loop_NTPase"/>
</dbReference>
<keyword evidence="7" id="KW-0067">ATP-binding</keyword>
<name>A0A1C6HQS7_9FIRM</name>
<evidence type="ECO:0000256" key="3">
    <source>
        <dbReference type="ARBA" id="ARBA00022763"/>
    </source>
</evidence>
<dbReference type="GO" id="GO:0005524">
    <property type="term" value="F:ATP binding"/>
    <property type="evidence" value="ECO:0007669"/>
    <property type="project" value="UniProtKB-KW"/>
</dbReference>
<sequence length="1102" mass="120654">MLKLLLGRARSGKSAELLARVKQQVAAGRQVIYLVPEQASYQTESALFSSLSRAEFSRVSVCSFTRLCAQIFAKNGGLALPDLTDVGGAALMSVSFDEVKDQLHYYDSQSMGEGFLSALLSARQELYNLGLTPKLMEETAQLVSAPALQQKLGDLAAVYTAFDSLIDSAYADETEKLYRAVERRGDFFAGKAVFVEEFTGFTKPQTDLLTAILRDCDSLTVALTCDELYPRRAAGKDALSPFWPAVQTGRRLLAVARKWGVPAEKPKVMRADGFVGDGPRQMERALAGHRPAAVRDGTLTVMSAATVFEECEAVAAKIAQLVRQGYRYRDIAVMARSAQDYAVPIRQAFAARDIPYFLDENQQVYAKPTVTLCLHLLSCAVRGLTAEDICAIAREGVLGATEETICDFEDYLYTWDLRGSALKEPFTRSPGGFGGQMTAAEKQQLARIEALRAQVVGAVQTFAGACRRATGGDIVKALFAAFGALGTGELGQQKIEQLEELGETQLADDFVAQWDAVMGVLDELYLTLRRTPMSVERFLEVLRLSLQKCDFGTLPRSLDEVLVGSADKTRPAGIRVCFVVGAVFGSFPLQEKDTGLLSQKEKNALVAAGVDFLPDTEQDISIELGHCYSAATAPAEVLYISYYTGSLAGEESRPSELVETARRIPGAGAATARQVLQETPHSPHTAFMALCQSADQPAVQAALQQALGPGYTGRIDRVLGAPQQFSFHLDPAESRLLFGSRLGLSPTGLEQFENCRFSFFLRRGLHIAPPPKGEISPLETGSFIHYLLEQVLSRFGRGFPAAGTDEIAACARQVADEYVAQSLGRENLTARQQYLLQKIQKNTLLLLGHLQKELAQSLFFPQGFEVPIGAGSDIPPLRVSAGDGTVVEVSGTVDRVDSCQLDDREYLRVIDYKSGGKAFALEDVYSGLNMQMLIYLFALCEHSGQQPAGVLYMPASVDYTSLEREPSPKDDQLFGSTLQQKGLVLSDPAVITAMEREVAGRYIPVTAKKDGSFSQYSRTASAEEFSLIRGHIEHTLRQLADTLHRGDIAALPLRHGQFLLCDYCDYRRVCMREDDDPARSCPKIKTDKLFFERLREEETDGR</sequence>
<evidence type="ECO:0000259" key="10">
    <source>
        <dbReference type="PROSITE" id="PS51217"/>
    </source>
</evidence>
<keyword evidence="1" id="KW-0540">Nuclease</keyword>
<dbReference type="InterPro" id="IPR014017">
    <property type="entry name" value="DNA_helicase_UvrD-like_C"/>
</dbReference>
<dbReference type="InterPro" id="IPR038726">
    <property type="entry name" value="PDDEXK_AddAB-type"/>
</dbReference>
<keyword evidence="8" id="KW-0238">DNA-binding</keyword>
<evidence type="ECO:0000256" key="7">
    <source>
        <dbReference type="ARBA" id="ARBA00022840"/>
    </source>
</evidence>
<keyword evidence="3" id="KW-0227">DNA damage</keyword>
<dbReference type="EC" id="3.1.-.-" evidence="11"/>
<dbReference type="Pfam" id="PF12705">
    <property type="entry name" value="PDDEXK_1"/>
    <property type="match status" value="1"/>
</dbReference>
<keyword evidence="5 11" id="KW-0347">Helicase</keyword>
<evidence type="ECO:0000313" key="11">
    <source>
        <dbReference type="EMBL" id="SCJ60122.1"/>
    </source>
</evidence>
<evidence type="ECO:0000256" key="1">
    <source>
        <dbReference type="ARBA" id="ARBA00022722"/>
    </source>
</evidence>
<dbReference type="PANTHER" id="PTHR30591">
    <property type="entry name" value="RECBCD ENZYME SUBUNIT RECC"/>
    <property type="match status" value="1"/>
</dbReference>
<dbReference type="AlphaFoldDB" id="A0A1C6HQS7"/>
<evidence type="ECO:0000256" key="9">
    <source>
        <dbReference type="ARBA" id="ARBA00023204"/>
    </source>
</evidence>
<dbReference type="GO" id="GO:0003677">
    <property type="term" value="F:DNA binding"/>
    <property type="evidence" value="ECO:0007669"/>
    <property type="project" value="UniProtKB-KW"/>
</dbReference>
<dbReference type="PROSITE" id="PS51217">
    <property type="entry name" value="UVRD_HELICASE_CTER"/>
    <property type="match status" value="1"/>
</dbReference>
<feature type="domain" description="UvrD-like helicase C-terminal" evidence="10">
    <location>
        <begin position="265"/>
        <end position="568"/>
    </location>
</feature>
<dbReference type="PANTHER" id="PTHR30591:SF1">
    <property type="entry name" value="RECBCD ENZYME SUBUNIT RECC"/>
    <property type="match status" value="1"/>
</dbReference>
<dbReference type="InterPro" id="IPR011604">
    <property type="entry name" value="PDDEXK-like_dom_sf"/>
</dbReference>
<dbReference type="Gene3D" id="3.90.320.10">
    <property type="match status" value="1"/>
</dbReference>
<gene>
    <name evidence="11" type="primary">addB</name>
    <name evidence="11" type="ORF">SAMEA3545359_00996</name>
</gene>
<dbReference type="EMBL" id="FMHG01000001">
    <property type="protein sequence ID" value="SCJ60122.1"/>
    <property type="molecule type" value="Genomic_DNA"/>
</dbReference>
<dbReference type="GO" id="GO:0004386">
    <property type="term" value="F:helicase activity"/>
    <property type="evidence" value="ECO:0007669"/>
    <property type="project" value="UniProtKB-KW"/>
</dbReference>
<evidence type="ECO:0000256" key="8">
    <source>
        <dbReference type="ARBA" id="ARBA00023125"/>
    </source>
</evidence>
<dbReference type="InterPro" id="IPR049035">
    <property type="entry name" value="ADDB_N"/>
</dbReference>